<feature type="transmembrane region" description="Helical" evidence="1">
    <location>
        <begin position="140"/>
        <end position="161"/>
    </location>
</feature>
<dbReference type="Proteomes" id="UP000186074">
    <property type="component" value="Chromosome"/>
</dbReference>
<keyword evidence="3" id="KW-1185">Reference proteome</keyword>
<gene>
    <name evidence="2" type="ORF">LPB137_10045</name>
</gene>
<feature type="transmembrane region" description="Helical" evidence="1">
    <location>
        <begin position="241"/>
        <end position="260"/>
    </location>
</feature>
<protein>
    <recommendedName>
        <fullName evidence="4">Multidrug resistance efflux transporter family protein</fullName>
    </recommendedName>
</protein>
<dbReference type="EMBL" id="CP019070">
    <property type="protein sequence ID" value="APW66173.1"/>
    <property type="molecule type" value="Genomic_DNA"/>
</dbReference>
<sequence length="320" mass="35887">MSLKNTIKKYETNSSFLLIIGLISALFFSATFLINRAISLDGGHWYFSASLRFLYTLAFLCIGLIFFKGISYFKLVLKEYYENFRFWSIAGTIGFGFFYALICFVADFSPGWVVATTWQMTILASLFVLSFFGQKLSKKIWFFTVIIFLGITLVNISHFDFDNLDALFLGFFPVLVAAFCYPIGNQLVWEEKKKRKEKLIDNTIINNAFVKVFLLTLGSFPLWIVLYFFTDASVPSSGQLISVAFIAILSGVIATSLFLYARSHANTPSKLVAVDASQSGEVFFALAGEMIFLNAVFPNEIGVLGIIITVLGLIALTKFK</sequence>
<dbReference type="OrthoDB" id="3457556at2"/>
<accession>A0A1P8KNU0</accession>
<dbReference type="InterPro" id="IPR032713">
    <property type="entry name" value="EmrE"/>
</dbReference>
<dbReference type="RefSeq" id="WP_076087631.1">
    <property type="nucleotide sequence ID" value="NZ_CP019070.1"/>
</dbReference>
<keyword evidence="1" id="KW-0472">Membrane</keyword>
<dbReference type="Pfam" id="PF13536">
    <property type="entry name" value="EmrE"/>
    <property type="match status" value="1"/>
</dbReference>
<feature type="transmembrane region" description="Helical" evidence="1">
    <location>
        <begin position="112"/>
        <end position="133"/>
    </location>
</feature>
<dbReference type="STRING" id="1850254.LPB137_10045"/>
<feature type="transmembrane region" description="Helical" evidence="1">
    <location>
        <begin position="208"/>
        <end position="229"/>
    </location>
</feature>
<feature type="transmembrane region" description="Helical" evidence="1">
    <location>
        <begin position="54"/>
        <end position="77"/>
    </location>
</feature>
<proteinExistence type="predicted"/>
<dbReference type="KEGG" id="alp:LPB137_10045"/>
<name>A0A1P8KNU0_9BACT</name>
<feature type="transmembrane region" description="Helical" evidence="1">
    <location>
        <begin position="301"/>
        <end position="319"/>
    </location>
</feature>
<evidence type="ECO:0008006" key="4">
    <source>
        <dbReference type="Google" id="ProtNLM"/>
    </source>
</evidence>
<reference evidence="2 3" key="1">
    <citation type="submission" date="2017-01" db="EMBL/GenBank/DDBJ databases">
        <title>Genome sequencing of Arcobacter sp. LPB0137.</title>
        <authorList>
            <person name="Lee G.-W."/>
            <person name="Yi H."/>
        </authorList>
    </citation>
    <scope>NUCLEOTIDE SEQUENCE [LARGE SCALE GENOMIC DNA]</scope>
    <source>
        <strain evidence="2 3">LPB0137</strain>
    </source>
</reference>
<organism evidence="2 3">
    <name type="scientific">Poseidonibacter parvus</name>
    <dbReference type="NCBI Taxonomy" id="1850254"/>
    <lineage>
        <taxon>Bacteria</taxon>
        <taxon>Pseudomonadati</taxon>
        <taxon>Campylobacterota</taxon>
        <taxon>Epsilonproteobacteria</taxon>
        <taxon>Campylobacterales</taxon>
        <taxon>Arcobacteraceae</taxon>
        <taxon>Poseidonibacter</taxon>
    </lineage>
</organism>
<keyword evidence="1" id="KW-1133">Transmembrane helix</keyword>
<feature type="transmembrane region" description="Helical" evidence="1">
    <location>
        <begin position="84"/>
        <end position="106"/>
    </location>
</feature>
<evidence type="ECO:0000313" key="2">
    <source>
        <dbReference type="EMBL" id="APW66173.1"/>
    </source>
</evidence>
<keyword evidence="1" id="KW-0812">Transmembrane</keyword>
<feature type="transmembrane region" description="Helical" evidence="1">
    <location>
        <begin position="12"/>
        <end position="34"/>
    </location>
</feature>
<feature type="transmembrane region" description="Helical" evidence="1">
    <location>
        <begin position="167"/>
        <end position="188"/>
    </location>
</feature>
<evidence type="ECO:0000256" key="1">
    <source>
        <dbReference type="SAM" id="Phobius"/>
    </source>
</evidence>
<dbReference type="AlphaFoldDB" id="A0A1P8KNU0"/>
<evidence type="ECO:0000313" key="3">
    <source>
        <dbReference type="Proteomes" id="UP000186074"/>
    </source>
</evidence>